<dbReference type="CDD" id="cd00293">
    <property type="entry name" value="USP-like"/>
    <property type="match status" value="1"/>
</dbReference>
<name>A0A5D0XVJ1_9MICC</name>
<dbReference type="PANTHER" id="PTHR46268:SF6">
    <property type="entry name" value="UNIVERSAL STRESS PROTEIN UP12"/>
    <property type="match status" value="1"/>
</dbReference>
<evidence type="ECO:0000313" key="3">
    <source>
        <dbReference type="EMBL" id="TYD00689.1"/>
    </source>
</evidence>
<dbReference type="Gene3D" id="3.40.50.620">
    <property type="entry name" value="HUPs"/>
    <property type="match status" value="2"/>
</dbReference>
<dbReference type="InterPro" id="IPR006016">
    <property type="entry name" value="UspA"/>
</dbReference>
<dbReference type="SUPFAM" id="SSF52402">
    <property type="entry name" value="Adenine nucleotide alpha hydrolases-like"/>
    <property type="match status" value="2"/>
</dbReference>
<dbReference type="EMBL" id="VSLD01000001">
    <property type="protein sequence ID" value="TYD00689.1"/>
    <property type="molecule type" value="Genomic_DNA"/>
</dbReference>
<organism evidence="3 4">
    <name type="scientific">Arthrobacter echini</name>
    <dbReference type="NCBI Taxonomy" id="1529066"/>
    <lineage>
        <taxon>Bacteria</taxon>
        <taxon>Bacillati</taxon>
        <taxon>Actinomycetota</taxon>
        <taxon>Actinomycetes</taxon>
        <taxon>Micrococcales</taxon>
        <taxon>Micrococcaceae</taxon>
        <taxon>Arthrobacter</taxon>
    </lineage>
</organism>
<evidence type="ECO:0000259" key="2">
    <source>
        <dbReference type="Pfam" id="PF00582"/>
    </source>
</evidence>
<evidence type="ECO:0000313" key="4">
    <source>
        <dbReference type="Proteomes" id="UP000323410"/>
    </source>
</evidence>
<dbReference type="RefSeq" id="WP_148599989.1">
    <property type="nucleotide sequence ID" value="NZ_VSLD01000001.1"/>
</dbReference>
<sequence>MTPLTRPSPTHTASASEEPMLAAVRDPASDRAVVEWAAARAASLATPLTLLHAVADPALLPPGTSFSDEVKGGRELIVREASRVGQAYPGLRISTYLHCGGIVEALLGLAATAPMLVVGADRQDPSSGEFKGSVALRVALNSSAPVVVVPPTPPPAPGGGVVVGVDGSAMSRTALLRAAEEAHALAGRLTVVTTLGDAAGPTEPQEPQEPEMLRELRARFRALTVQWVVDDVHGPVQALSSRASGAELLVIGRHGSGARSGMSLGSVTHRLLLEPPCPTLVVTRAPASAGA</sequence>
<dbReference type="Proteomes" id="UP000323410">
    <property type="component" value="Unassembled WGS sequence"/>
</dbReference>
<comment type="similarity">
    <text evidence="1">Belongs to the universal stress protein A family.</text>
</comment>
<dbReference type="PRINTS" id="PR01438">
    <property type="entry name" value="UNVRSLSTRESS"/>
</dbReference>
<accession>A0A5D0XVJ1</accession>
<evidence type="ECO:0000256" key="1">
    <source>
        <dbReference type="ARBA" id="ARBA00008791"/>
    </source>
</evidence>
<dbReference type="OrthoDB" id="4931198at2"/>
<protein>
    <submittedName>
        <fullName evidence="3">Universal stress protein</fullName>
    </submittedName>
</protein>
<dbReference type="InterPro" id="IPR006015">
    <property type="entry name" value="Universal_stress_UspA"/>
</dbReference>
<reference evidence="3 4" key="1">
    <citation type="submission" date="2019-08" db="EMBL/GenBank/DDBJ databases">
        <title>Genone of Arthrobacter echini P9.</title>
        <authorList>
            <person name="Bowman J.P."/>
        </authorList>
    </citation>
    <scope>NUCLEOTIDE SEQUENCE [LARGE SCALE GENOMIC DNA]</scope>
    <source>
        <strain evidence="3 4">P9</strain>
    </source>
</reference>
<dbReference type="AlphaFoldDB" id="A0A5D0XVJ1"/>
<feature type="domain" description="UspA" evidence="2">
    <location>
        <begin position="20"/>
        <end position="150"/>
    </location>
</feature>
<keyword evidence="4" id="KW-1185">Reference proteome</keyword>
<dbReference type="InterPro" id="IPR014729">
    <property type="entry name" value="Rossmann-like_a/b/a_fold"/>
</dbReference>
<dbReference type="Pfam" id="PF00582">
    <property type="entry name" value="Usp"/>
    <property type="match status" value="2"/>
</dbReference>
<feature type="domain" description="UspA" evidence="2">
    <location>
        <begin position="161"/>
        <end position="282"/>
    </location>
</feature>
<gene>
    <name evidence="3" type="ORF">FQ377_04510</name>
</gene>
<comment type="caution">
    <text evidence="3">The sequence shown here is derived from an EMBL/GenBank/DDBJ whole genome shotgun (WGS) entry which is preliminary data.</text>
</comment>
<dbReference type="PANTHER" id="PTHR46268">
    <property type="entry name" value="STRESS RESPONSE PROTEIN NHAX"/>
    <property type="match status" value="1"/>
</dbReference>
<proteinExistence type="inferred from homology"/>